<protein>
    <submittedName>
        <fullName evidence="2">VOC family protein</fullName>
    </submittedName>
</protein>
<comment type="caution">
    <text evidence="2">The sequence shown here is derived from an EMBL/GenBank/DDBJ whole genome shotgun (WGS) entry which is preliminary data.</text>
</comment>
<dbReference type="InterPro" id="IPR052164">
    <property type="entry name" value="Anthracycline_SecMetBiosynth"/>
</dbReference>
<dbReference type="AlphaFoldDB" id="A0A6I2MSU0"/>
<gene>
    <name evidence="2" type="ORF">GJ691_15245</name>
</gene>
<evidence type="ECO:0000313" key="2">
    <source>
        <dbReference type="EMBL" id="MRX65510.1"/>
    </source>
</evidence>
<dbReference type="CDD" id="cd07247">
    <property type="entry name" value="SgaA_N_like"/>
    <property type="match status" value="1"/>
</dbReference>
<dbReference type="Gene3D" id="3.10.180.10">
    <property type="entry name" value="2,3-Dihydroxybiphenyl 1,2-Dioxygenase, domain 1"/>
    <property type="match status" value="1"/>
</dbReference>
<dbReference type="PANTHER" id="PTHR33993:SF1">
    <property type="entry name" value="GLYOXALASE FAMILY PROTEIN"/>
    <property type="match status" value="1"/>
</dbReference>
<reference evidence="2 3" key="1">
    <citation type="submission" date="2019-11" db="EMBL/GenBank/DDBJ databases">
        <title>Maribacter lutea sp. nov., a marine bacterium isolated from intertidal sand.</title>
        <authorList>
            <person name="Liu A."/>
        </authorList>
    </citation>
    <scope>NUCLEOTIDE SEQUENCE [LARGE SCALE GENOMIC DNA]</scope>
    <source>
        <strain evidence="2 3">RZ05</strain>
    </source>
</reference>
<evidence type="ECO:0000259" key="1">
    <source>
        <dbReference type="PROSITE" id="PS51819"/>
    </source>
</evidence>
<organism evidence="2 3">
    <name type="scientific">Maribacter luteus</name>
    <dbReference type="NCBI Taxonomy" id="2594478"/>
    <lineage>
        <taxon>Bacteria</taxon>
        <taxon>Pseudomonadati</taxon>
        <taxon>Bacteroidota</taxon>
        <taxon>Flavobacteriia</taxon>
        <taxon>Flavobacteriales</taxon>
        <taxon>Flavobacteriaceae</taxon>
        <taxon>Maribacter</taxon>
    </lineage>
</organism>
<dbReference type="Proteomes" id="UP000443153">
    <property type="component" value="Unassembled WGS sequence"/>
</dbReference>
<dbReference type="InterPro" id="IPR029068">
    <property type="entry name" value="Glyas_Bleomycin-R_OHBP_Dase"/>
</dbReference>
<evidence type="ECO:0000313" key="3">
    <source>
        <dbReference type="Proteomes" id="UP000443153"/>
    </source>
</evidence>
<dbReference type="SUPFAM" id="SSF54593">
    <property type="entry name" value="Glyoxalase/Bleomycin resistance protein/Dihydroxybiphenyl dioxygenase"/>
    <property type="match status" value="1"/>
</dbReference>
<dbReference type="RefSeq" id="WP_154368388.1">
    <property type="nucleotide sequence ID" value="NZ_CANMYZ010000006.1"/>
</dbReference>
<name>A0A6I2MSU0_9FLAO</name>
<dbReference type="EMBL" id="WKJH01000024">
    <property type="protein sequence ID" value="MRX65510.1"/>
    <property type="molecule type" value="Genomic_DNA"/>
</dbReference>
<dbReference type="OrthoDB" id="9804235at2"/>
<dbReference type="InterPro" id="IPR037523">
    <property type="entry name" value="VOC_core"/>
</dbReference>
<sequence>MEAKDNQINYIEFKAKDLQEIKRFYKDSFEWTFVDYGETYIAFSDSGLEGGFEKTENEIINGALVVLYHHDLESIKRKIVEVGGEITQDVFSFPGGRRFHFKDPSGNELAVWSER</sequence>
<dbReference type="InterPro" id="IPR004360">
    <property type="entry name" value="Glyas_Fos-R_dOase_dom"/>
</dbReference>
<dbReference type="PROSITE" id="PS51819">
    <property type="entry name" value="VOC"/>
    <property type="match status" value="1"/>
</dbReference>
<keyword evidence="3" id="KW-1185">Reference proteome</keyword>
<proteinExistence type="predicted"/>
<dbReference type="PANTHER" id="PTHR33993">
    <property type="entry name" value="GLYOXALASE-RELATED"/>
    <property type="match status" value="1"/>
</dbReference>
<feature type="domain" description="VOC" evidence="1">
    <location>
        <begin position="7"/>
        <end position="114"/>
    </location>
</feature>
<accession>A0A6I2MSU0</accession>
<dbReference type="Pfam" id="PF00903">
    <property type="entry name" value="Glyoxalase"/>
    <property type="match status" value="1"/>
</dbReference>